<dbReference type="eggNOG" id="ENOG5030Z6K">
    <property type="taxonomic scope" value="Bacteria"/>
</dbReference>
<dbReference type="HOGENOM" id="CLU_1821868_0_0_5"/>
<proteinExistence type="predicted"/>
<dbReference type="EMBL" id="CP008941">
    <property type="protein sequence ID" value="AIK97288.1"/>
    <property type="molecule type" value="Genomic_DNA"/>
</dbReference>
<reference evidence="1 2" key="1">
    <citation type="submission" date="2014-07" db="EMBL/GenBank/DDBJ databases">
        <title>Comparative genomic insights into amoeba endosymbionts belonging to the families of Holosporaceae and Candidatus Midichloriaceae within Rickettsiales.</title>
        <authorList>
            <person name="Wang Z."/>
            <person name="Wu M."/>
        </authorList>
    </citation>
    <scope>NUCLEOTIDE SEQUENCE [LARGE SCALE GENOMIC DNA]</scope>
    <source>
        <strain evidence="1">PRA3</strain>
    </source>
</reference>
<dbReference type="KEGG" id="paca:ID47_11905"/>
<sequence length="141" mass="16085">MSNDIYQRLMDITATFVELIQQETAFLEAHDVPSAQTLLPEKQRLAEIHQQVCQEFNAQNRMAQCTVEELQALKETIEVMRTSLVENKEALDIAHKVRSHIINKISQAVKENQAPTCHYNKAARFHANSSPVSMLALDRQI</sequence>
<name>A0A077B005_9PROT</name>
<keyword evidence="2" id="KW-1185">Reference proteome</keyword>
<dbReference type="Proteomes" id="UP000028926">
    <property type="component" value="Chromosome"/>
</dbReference>
<organism evidence="1 2">
    <name type="scientific">Candidatus Odyssella acanthamoebae</name>
    <dbReference type="NCBI Taxonomy" id="91604"/>
    <lineage>
        <taxon>Bacteria</taxon>
        <taxon>Pseudomonadati</taxon>
        <taxon>Pseudomonadota</taxon>
        <taxon>Alphaproteobacteria</taxon>
        <taxon>Holosporales</taxon>
        <taxon>Candidatus Paracaedibacteraceae</taxon>
        <taxon>Candidatus Odyssella</taxon>
    </lineage>
</organism>
<evidence type="ECO:0008006" key="3">
    <source>
        <dbReference type="Google" id="ProtNLM"/>
    </source>
</evidence>
<gene>
    <name evidence="1" type="ORF">ID47_11905</name>
</gene>
<dbReference type="RefSeq" id="WP_038466682.1">
    <property type="nucleotide sequence ID" value="NZ_CP008941.1"/>
</dbReference>
<dbReference type="OrthoDB" id="9844401at2"/>
<evidence type="ECO:0000313" key="2">
    <source>
        <dbReference type="Proteomes" id="UP000028926"/>
    </source>
</evidence>
<dbReference type="AlphaFoldDB" id="A0A077B005"/>
<evidence type="ECO:0000313" key="1">
    <source>
        <dbReference type="EMBL" id="AIK97288.1"/>
    </source>
</evidence>
<accession>A0A077B005</accession>
<dbReference type="STRING" id="91604.ID47_11905"/>
<protein>
    <recommendedName>
        <fullName evidence="3">Flagellar protein FlgN</fullName>
    </recommendedName>
</protein>